<accession>A0A5B6W8W8</accession>
<reference evidence="2" key="1">
    <citation type="journal article" date="2019" name="Plant Biotechnol. J.">
        <title>Genome sequencing of the Australian wild diploid species Gossypium australe highlights disease resistance and delayed gland morphogenesis.</title>
        <authorList>
            <person name="Cai Y."/>
            <person name="Cai X."/>
            <person name="Wang Q."/>
            <person name="Wang P."/>
            <person name="Zhang Y."/>
            <person name="Cai C."/>
            <person name="Xu Y."/>
            <person name="Wang K."/>
            <person name="Zhou Z."/>
            <person name="Wang C."/>
            <person name="Geng S."/>
            <person name="Li B."/>
            <person name="Dong Q."/>
            <person name="Hou Y."/>
            <person name="Wang H."/>
            <person name="Ai P."/>
            <person name="Liu Z."/>
            <person name="Yi F."/>
            <person name="Sun M."/>
            <person name="An G."/>
            <person name="Cheng J."/>
            <person name="Zhang Y."/>
            <person name="Shi Q."/>
            <person name="Xie Y."/>
            <person name="Shi X."/>
            <person name="Chang Y."/>
            <person name="Huang F."/>
            <person name="Chen Y."/>
            <person name="Hong S."/>
            <person name="Mi L."/>
            <person name="Sun Q."/>
            <person name="Zhang L."/>
            <person name="Zhou B."/>
            <person name="Peng R."/>
            <person name="Zhang X."/>
            <person name="Liu F."/>
        </authorList>
    </citation>
    <scope>NUCLEOTIDE SEQUENCE [LARGE SCALE GENOMIC DNA]</scope>
    <source>
        <strain evidence="2">cv. PA1801</strain>
    </source>
</reference>
<organism evidence="1 2">
    <name type="scientific">Gossypium australe</name>
    <dbReference type="NCBI Taxonomy" id="47621"/>
    <lineage>
        <taxon>Eukaryota</taxon>
        <taxon>Viridiplantae</taxon>
        <taxon>Streptophyta</taxon>
        <taxon>Embryophyta</taxon>
        <taxon>Tracheophyta</taxon>
        <taxon>Spermatophyta</taxon>
        <taxon>Magnoliopsida</taxon>
        <taxon>eudicotyledons</taxon>
        <taxon>Gunneridae</taxon>
        <taxon>Pentapetalae</taxon>
        <taxon>rosids</taxon>
        <taxon>malvids</taxon>
        <taxon>Malvales</taxon>
        <taxon>Malvaceae</taxon>
        <taxon>Malvoideae</taxon>
        <taxon>Gossypium</taxon>
    </lineage>
</organism>
<comment type="caution">
    <text evidence="1">The sequence shown here is derived from an EMBL/GenBank/DDBJ whole genome shotgun (WGS) entry which is preliminary data.</text>
</comment>
<gene>
    <name evidence="1" type="ORF">EPI10_011457</name>
</gene>
<proteinExistence type="predicted"/>
<protein>
    <submittedName>
        <fullName evidence="1">Beta-adaptin-like protein A</fullName>
    </submittedName>
</protein>
<keyword evidence="2" id="KW-1185">Reference proteome</keyword>
<name>A0A5B6W8W8_9ROSI</name>
<evidence type="ECO:0000313" key="2">
    <source>
        <dbReference type="Proteomes" id="UP000325315"/>
    </source>
</evidence>
<evidence type="ECO:0000313" key="1">
    <source>
        <dbReference type="EMBL" id="KAA3477578.1"/>
    </source>
</evidence>
<sequence length="106" mass="10685">MDYAIGQVRLHLTAVIKCSFKSPPETQNALGVALAAGHSSQAASSAIDDLLGLGLPAAVPATPSPQLKLNTKATPGSKHISAEVAPIASCFITDVSPQGIVALMAP</sequence>
<dbReference type="AlphaFoldDB" id="A0A5B6W8W8"/>
<dbReference type="Proteomes" id="UP000325315">
    <property type="component" value="Unassembled WGS sequence"/>
</dbReference>
<dbReference type="EMBL" id="SMMG02000004">
    <property type="protein sequence ID" value="KAA3477578.1"/>
    <property type="molecule type" value="Genomic_DNA"/>
</dbReference>